<evidence type="ECO:0008006" key="3">
    <source>
        <dbReference type="Google" id="ProtNLM"/>
    </source>
</evidence>
<reference evidence="2" key="1">
    <citation type="journal article" date="2020" name="Nature">
        <title>Giant virus diversity and host interactions through global metagenomics.</title>
        <authorList>
            <person name="Schulz F."/>
            <person name="Roux S."/>
            <person name="Paez-Espino D."/>
            <person name="Jungbluth S."/>
            <person name="Walsh D.A."/>
            <person name="Denef V.J."/>
            <person name="McMahon K.D."/>
            <person name="Konstantinidis K.T."/>
            <person name="Eloe-Fadrosh E.A."/>
            <person name="Kyrpides N.C."/>
            <person name="Woyke T."/>
        </authorList>
    </citation>
    <scope>NUCLEOTIDE SEQUENCE</scope>
    <source>
        <strain evidence="2">GVMAG-M-3300023174-134</strain>
    </source>
</reference>
<dbReference type="Gene3D" id="2.60.120.200">
    <property type="match status" value="1"/>
</dbReference>
<dbReference type="AlphaFoldDB" id="A0A6C0DC58"/>
<protein>
    <recommendedName>
        <fullName evidence="3">LamG-like jellyroll fold domain-containing protein</fullName>
    </recommendedName>
</protein>
<name>A0A6C0DC58_9ZZZZ</name>
<evidence type="ECO:0000313" key="2">
    <source>
        <dbReference type="EMBL" id="QHT14087.1"/>
    </source>
</evidence>
<proteinExistence type="predicted"/>
<dbReference type="Pfam" id="PF13385">
    <property type="entry name" value="Laminin_G_3"/>
    <property type="match status" value="1"/>
</dbReference>
<keyword evidence="1" id="KW-0472">Membrane</keyword>
<organism evidence="2">
    <name type="scientific">viral metagenome</name>
    <dbReference type="NCBI Taxonomy" id="1070528"/>
    <lineage>
        <taxon>unclassified sequences</taxon>
        <taxon>metagenomes</taxon>
        <taxon>organismal metagenomes</taxon>
    </lineage>
</organism>
<keyword evidence="1" id="KW-0812">Transmembrane</keyword>
<evidence type="ECO:0000256" key="1">
    <source>
        <dbReference type="SAM" id="Phobius"/>
    </source>
</evidence>
<keyword evidence="1" id="KW-1133">Transmembrane helix</keyword>
<feature type="transmembrane region" description="Helical" evidence="1">
    <location>
        <begin position="65"/>
        <end position="90"/>
    </location>
</feature>
<dbReference type="SUPFAM" id="SSF49899">
    <property type="entry name" value="Concanavalin A-like lectins/glucanases"/>
    <property type="match status" value="1"/>
</dbReference>
<dbReference type="EMBL" id="MN739578">
    <property type="protein sequence ID" value="QHT14087.1"/>
    <property type="molecule type" value="Genomic_DNA"/>
</dbReference>
<dbReference type="InterPro" id="IPR013320">
    <property type="entry name" value="ConA-like_dom_sf"/>
</dbReference>
<accession>A0A6C0DC58</accession>
<sequence length="312" mass="34726">MNPLPQITELKMPEQMKNVGETLGNTISDLKENVNSSVSAFSEKAEAGVGASSEFLQSNTIFAKFAFLLLAIILFVFLSSLGILLITYFLSSPGNPYVIKGMIDGNESKIITQDPKNTNSIEIIRSNNRKTGLEFTWSFWLYVTDFNTSSTSYQHVFNKGDTNYGSLDGIAKVNNSPGVYISPGNNGLRIIMDSVSPSDSATVDIPNIPIRKWFHTAIRVQNTILDVYINGIISKRYVMNNVPKQNYNDINYAQNGGFIGKFSNLRYYSYAMNVFEINGIVTYGPNTSTYINSTASTAKGNYSYISNSWYNY</sequence>